<dbReference type="GO" id="GO:0005737">
    <property type="term" value="C:cytoplasm"/>
    <property type="evidence" value="ECO:0007669"/>
    <property type="project" value="UniProtKB-SubCell"/>
</dbReference>
<dbReference type="NCBIfam" id="TIGR01090">
    <property type="entry name" value="apt"/>
    <property type="match status" value="1"/>
</dbReference>
<organism evidence="13 14">
    <name type="scientific">Roseisolibacter agri</name>
    <dbReference type="NCBI Taxonomy" id="2014610"/>
    <lineage>
        <taxon>Bacteria</taxon>
        <taxon>Pseudomonadati</taxon>
        <taxon>Gemmatimonadota</taxon>
        <taxon>Gemmatimonadia</taxon>
        <taxon>Gemmatimonadales</taxon>
        <taxon>Gemmatimonadaceae</taxon>
        <taxon>Roseisolibacter</taxon>
    </lineage>
</organism>
<keyword evidence="9 11" id="KW-0808">Transferase</keyword>
<comment type="subcellular location">
    <subcellularLocation>
        <location evidence="2 11">Cytoplasm</location>
    </subcellularLocation>
</comment>
<dbReference type="HAMAP" id="MF_00004">
    <property type="entry name" value="Aden_phosphoribosyltr"/>
    <property type="match status" value="1"/>
</dbReference>
<dbReference type="Pfam" id="PF00156">
    <property type="entry name" value="Pribosyltran"/>
    <property type="match status" value="1"/>
</dbReference>
<comment type="pathway">
    <text evidence="3 11">Purine metabolism; AMP biosynthesis via salvage pathway; AMP from adenine: step 1/1.</text>
</comment>
<evidence type="ECO:0000256" key="3">
    <source>
        <dbReference type="ARBA" id="ARBA00004659"/>
    </source>
</evidence>
<evidence type="ECO:0000256" key="10">
    <source>
        <dbReference type="ARBA" id="ARBA00022726"/>
    </source>
</evidence>
<dbReference type="CDD" id="cd06223">
    <property type="entry name" value="PRTases_typeI"/>
    <property type="match status" value="1"/>
</dbReference>
<keyword evidence="10 11" id="KW-0660">Purine salvage</keyword>
<keyword evidence="8 11" id="KW-0328">Glycosyltransferase</keyword>
<dbReference type="EC" id="2.4.2.7" evidence="6 11"/>
<comment type="subunit">
    <text evidence="5 11">Homodimer.</text>
</comment>
<gene>
    <name evidence="11 13" type="primary">apt</name>
    <name evidence="13" type="ORF">rosag_37240</name>
</gene>
<dbReference type="FunFam" id="3.40.50.2020:FF:000021">
    <property type="entry name" value="Adenine phosphoribosyltransferase"/>
    <property type="match status" value="1"/>
</dbReference>
<dbReference type="GO" id="GO:0003999">
    <property type="term" value="F:adenine phosphoribosyltransferase activity"/>
    <property type="evidence" value="ECO:0007669"/>
    <property type="project" value="UniProtKB-UniRule"/>
</dbReference>
<evidence type="ECO:0000256" key="11">
    <source>
        <dbReference type="HAMAP-Rule" id="MF_00004"/>
    </source>
</evidence>
<dbReference type="Gene3D" id="3.40.50.2020">
    <property type="match status" value="1"/>
</dbReference>
<dbReference type="PANTHER" id="PTHR11776">
    <property type="entry name" value="ADENINE PHOSPHORIBOSYLTRANSFERASE"/>
    <property type="match status" value="1"/>
</dbReference>
<dbReference type="AlphaFoldDB" id="A0AA37QCG8"/>
<dbReference type="InterPro" id="IPR005764">
    <property type="entry name" value="Ade_phspho_trans"/>
</dbReference>
<dbReference type="PANTHER" id="PTHR11776:SF7">
    <property type="entry name" value="PHOSPHORIBOSYLTRANSFERASE DOMAIN-CONTAINING PROTEIN"/>
    <property type="match status" value="1"/>
</dbReference>
<evidence type="ECO:0000256" key="4">
    <source>
        <dbReference type="ARBA" id="ARBA00008391"/>
    </source>
</evidence>
<dbReference type="EMBL" id="BRXS01000006">
    <property type="protein sequence ID" value="GLC27211.1"/>
    <property type="molecule type" value="Genomic_DNA"/>
</dbReference>
<comment type="function">
    <text evidence="11">Catalyzes a salvage reaction resulting in the formation of AMP, that is energically less costly than de novo synthesis.</text>
</comment>
<dbReference type="SUPFAM" id="SSF53271">
    <property type="entry name" value="PRTase-like"/>
    <property type="match status" value="1"/>
</dbReference>
<name>A0AA37QCG8_9BACT</name>
<dbReference type="NCBIfam" id="NF002634">
    <property type="entry name" value="PRK02304.1-3"/>
    <property type="match status" value="1"/>
</dbReference>
<evidence type="ECO:0000256" key="1">
    <source>
        <dbReference type="ARBA" id="ARBA00000868"/>
    </source>
</evidence>
<dbReference type="GO" id="GO:0044209">
    <property type="term" value="P:AMP salvage"/>
    <property type="evidence" value="ECO:0007669"/>
    <property type="project" value="UniProtKB-UniRule"/>
</dbReference>
<dbReference type="InterPro" id="IPR029057">
    <property type="entry name" value="PRTase-like"/>
</dbReference>
<evidence type="ECO:0000256" key="7">
    <source>
        <dbReference type="ARBA" id="ARBA00022490"/>
    </source>
</evidence>
<dbReference type="NCBIfam" id="NF002636">
    <property type="entry name" value="PRK02304.1-5"/>
    <property type="match status" value="1"/>
</dbReference>
<accession>A0AA37QCG8</accession>
<evidence type="ECO:0000256" key="8">
    <source>
        <dbReference type="ARBA" id="ARBA00022676"/>
    </source>
</evidence>
<sequence length="179" mass="19249">MTVTPAADLATRLLARLRDVPDFPKPGIIFKDVTPVLADGALFRDTTEAMADWYRGEGITRVAGIESRGFILGAPVAQHLGVGFVPLRKPGKLPYDRRRVEYALEYGTDTLEAHVDACPGDRVLVVDDVLATGGTAEAACRLVEAVGGMVVGCAFLLTLGFLDGERRLEGRAVRSVLRL</sequence>
<evidence type="ECO:0000256" key="5">
    <source>
        <dbReference type="ARBA" id="ARBA00011738"/>
    </source>
</evidence>
<dbReference type="Proteomes" id="UP001161325">
    <property type="component" value="Unassembled WGS sequence"/>
</dbReference>
<dbReference type="InterPro" id="IPR000836">
    <property type="entry name" value="PRTase_dom"/>
</dbReference>
<comment type="caution">
    <text evidence="13">The sequence shown here is derived from an EMBL/GenBank/DDBJ whole genome shotgun (WGS) entry which is preliminary data.</text>
</comment>
<dbReference type="RefSeq" id="WP_284351658.1">
    <property type="nucleotide sequence ID" value="NZ_BRXS01000006.1"/>
</dbReference>
<comment type="similarity">
    <text evidence="4 11">Belongs to the purine/pyrimidine phosphoribosyltransferase family.</text>
</comment>
<dbReference type="GO" id="GO:0006168">
    <property type="term" value="P:adenine salvage"/>
    <property type="evidence" value="ECO:0007669"/>
    <property type="project" value="InterPro"/>
</dbReference>
<feature type="domain" description="Phosphoribosyltransferase" evidence="12">
    <location>
        <begin position="40"/>
        <end position="157"/>
    </location>
</feature>
<evidence type="ECO:0000313" key="14">
    <source>
        <dbReference type="Proteomes" id="UP001161325"/>
    </source>
</evidence>
<evidence type="ECO:0000259" key="12">
    <source>
        <dbReference type="Pfam" id="PF00156"/>
    </source>
</evidence>
<proteinExistence type="inferred from homology"/>
<evidence type="ECO:0000313" key="13">
    <source>
        <dbReference type="EMBL" id="GLC27211.1"/>
    </source>
</evidence>
<protein>
    <recommendedName>
        <fullName evidence="6 11">Adenine phosphoribosyltransferase</fullName>
        <shortName evidence="11">APRT</shortName>
        <ecNumber evidence="6 11">2.4.2.7</ecNumber>
    </recommendedName>
</protein>
<evidence type="ECO:0000256" key="6">
    <source>
        <dbReference type="ARBA" id="ARBA00011893"/>
    </source>
</evidence>
<evidence type="ECO:0000256" key="9">
    <source>
        <dbReference type="ARBA" id="ARBA00022679"/>
    </source>
</evidence>
<comment type="catalytic activity">
    <reaction evidence="1 11">
        <text>AMP + diphosphate = 5-phospho-alpha-D-ribose 1-diphosphate + adenine</text>
        <dbReference type="Rhea" id="RHEA:16609"/>
        <dbReference type="ChEBI" id="CHEBI:16708"/>
        <dbReference type="ChEBI" id="CHEBI:33019"/>
        <dbReference type="ChEBI" id="CHEBI:58017"/>
        <dbReference type="ChEBI" id="CHEBI:456215"/>
        <dbReference type="EC" id="2.4.2.7"/>
    </reaction>
</comment>
<keyword evidence="7 11" id="KW-0963">Cytoplasm</keyword>
<reference evidence="13" key="1">
    <citation type="submission" date="2022-08" db="EMBL/GenBank/DDBJ databases">
        <title>Draft genome sequencing of Roseisolibacter agri AW1220.</title>
        <authorList>
            <person name="Tobiishi Y."/>
            <person name="Tonouchi A."/>
        </authorList>
    </citation>
    <scope>NUCLEOTIDE SEQUENCE</scope>
    <source>
        <strain evidence="13">AW1220</strain>
    </source>
</reference>
<keyword evidence="14" id="KW-1185">Reference proteome</keyword>
<evidence type="ECO:0000256" key="2">
    <source>
        <dbReference type="ARBA" id="ARBA00004496"/>
    </source>
</evidence>
<dbReference type="InterPro" id="IPR050120">
    <property type="entry name" value="Adenine_PRTase"/>
</dbReference>
<dbReference type="GO" id="GO:0006166">
    <property type="term" value="P:purine ribonucleoside salvage"/>
    <property type="evidence" value="ECO:0007669"/>
    <property type="project" value="UniProtKB-UniRule"/>
</dbReference>